<evidence type="ECO:0000256" key="2">
    <source>
        <dbReference type="ARBA" id="ARBA00023002"/>
    </source>
</evidence>
<evidence type="ECO:0000256" key="3">
    <source>
        <dbReference type="ARBA" id="ARBA00023027"/>
    </source>
</evidence>
<dbReference type="GO" id="GO:0030267">
    <property type="term" value="F:glyoxylate reductase (NADPH) activity"/>
    <property type="evidence" value="ECO:0007669"/>
    <property type="project" value="TreeGrafter"/>
</dbReference>
<dbReference type="Gene3D" id="3.40.50.720">
    <property type="entry name" value="NAD(P)-binding Rossmann-like Domain"/>
    <property type="match status" value="2"/>
</dbReference>
<evidence type="ECO:0000313" key="7">
    <source>
        <dbReference type="EMBL" id="OZI31520.1"/>
    </source>
</evidence>
<gene>
    <name evidence="7" type="ORF">CAL29_26875</name>
</gene>
<evidence type="ECO:0000256" key="1">
    <source>
        <dbReference type="ARBA" id="ARBA00022857"/>
    </source>
</evidence>
<dbReference type="GO" id="GO:0051287">
    <property type="term" value="F:NAD binding"/>
    <property type="evidence" value="ECO:0007669"/>
    <property type="project" value="InterPro"/>
</dbReference>
<dbReference type="PANTHER" id="PTHR10996">
    <property type="entry name" value="2-HYDROXYACID DEHYDROGENASE-RELATED"/>
    <property type="match status" value="1"/>
</dbReference>
<organism evidence="7 8">
    <name type="scientific">Bordetella genomosp. 10</name>
    <dbReference type="NCBI Taxonomy" id="1416804"/>
    <lineage>
        <taxon>Bacteria</taxon>
        <taxon>Pseudomonadati</taxon>
        <taxon>Pseudomonadota</taxon>
        <taxon>Betaproteobacteria</taxon>
        <taxon>Burkholderiales</taxon>
        <taxon>Alcaligenaceae</taxon>
        <taxon>Bordetella</taxon>
    </lineage>
</organism>
<dbReference type="GO" id="GO:0005829">
    <property type="term" value="C:cytosol"/>
    <property type="evidence" value="ECO:0007669"/>
    <property type="project" value="TreeGrafter"/>
</dbReference>
<feature type="domain" description="D-isomer specific 2-hydroxyacid dehydrogenase catalytic" evidence="5">
    <location>
        <begin position="10"/>
        <end position="316"/>
    </location>
</feature>
<dbReference type="InterPro" id="IPR050223">
    <property type="entry name" value="D-isomer_2-hydroxyacid_DH"/>
</dbReference>
<evidence type="ECO:0000259" key="6">
    <source>
        <dbReference type="Pfam" id="PF02826"/>
    </source>
</evidence>
<dbReference type="PANTHER" id="PTHR10996:SF178">
    <property type="entry name" value="2-HYDROXYACID DEHYDROGENASE YGL185C-RELATED"/>
    <property type="match status" value="1"/>
</dbReference>
<dbReference type="InterPro" id="IPR036291">
    <property type="entry name" value="NAD(P)-bd_dom_sf"/>
</dbReference>
<accession>A0A261S3Z2</accession>
<dbReference type="InterPro" id="IPR006140">
    <property type="entry name" value="D-isomer_DH_NAD-bd"/>
</dbReference>
<dbReference type="SUPFAM" id="SSF52283">
    <property type="entry name" value="Formate/glycerate dehydrogenase catalytic domain-like"/>
    <property type="match status" value="1"/>
</dbReference>
<dbReference type="RefSeq" id="WP_094855928.1">
    <property type="nucleotide sequence ID" value="NZ_NEVM01000005.1"/>
</dbReference>
<dbReference type="InterPro" id="IPR006139">
    <property type="entry name" value="D-isomer_2_OHA_DH_cat_dom"/>
</dbReference>
<dbReference type="OrthoDB" id="9805416at2"/>
<dbReference type="AlphaFoldDB" id="A0A261S3Z2"/>
<feature type="domain" description="D-isomer specific 2-hydroxyacid dehydrogenase NAD-binding" evidence="6">
    <location>
        <begin position="109"/>
        <end position="285"/>
    </location>
</feature>
<dbReference type="FunFam" id="3.40.50.720:FF:000213">
    <property type="entry name" value="Putative 2-hydroxyacid dehydrogenase"/>
    <property type="match status" value="1"/>
</dbReference>
<evidence type="ECO:0000259" key="5">
    <source>
        <dbReference type="Pfam" id="PF00389"/>
    </source>
</evidence>
<keyword evidence="3" id="KW-0520">NAD</keyword>
<keyword evidence="2 4" id="KW-0560">Oxidoreductase</keyword>
<evidence type="ECO:0000256" key="4">
    <source>
        <dbReference type="RuleBase" id="RU003719"/>
    </source>
</evidence>
<reference evidence="8" key="1">
    <citation type="submission" date="2017-05" db="EMBL/GenBank/DDBJ databases">
        <title>Complete and WGS of Bordetella genogroups.</title>
        <authorList>
            <person name="Spilker T."/>
            <person name="Lipuma J."/>
        </authorList>
    </citation>
    <scope>NUCLEOTIDE SEQUENCE [LARGE SCALE GENOMIC DNA]</scope>
    <source>
        <strain evidence="8">AU16122</strain>
    </source>
</reference>
<name>A0A261S3Z2_9BORD</name>
<dbReference type="Proteomes" id="UP000216020">
    <property type="component" value="Unassembled WGS sequence"/>
</dbReference>
<proteinExistence type="inferred from homology"/>
<dbReference type="EMBL" id="NEVM01000005">
    <property type="protein sequence ID" value="OZI31520.1"/>
    <property type="molecule type" value="Genomic_DNA"/>
</dbReference>
<keyword evidence="8" id="KW-1185">Reference proteome</keyword>
<dbReference type="Pfam" id="PF02826">
    <property type="entry name" value="2-Hacid_dh_C"/>
    <property type="match status" value="1"/>
</dbReference>
<comment type="similarity">
    <text evidence="4">Belongs to the D-isomer specific 2-hydroxyacid dehydrogenase family.</text>
</comment>
<dbReference type="Pfam" id="PF00389">
    <property type="entry name" value="2-Hacid_dh"/>
    <property type="match status" value="1"/>
</dbReference>
<dbReference type="GO" id="GO:0016618">
    <property type="term" value="F:hydroxypyruvate reductase [NAD(P)H] activity"/>
    <property type="evidence" value="ECO:0007669"/>
    <property type="project" value="TreeGrafter"/>
</dbReference>
<protein>
    <submittedName>
        <fullName evidence="7">Hydroxyacid dehydrogenase</fullName>
    </submittedName>
</protein>
<dbReference type="SUPFAM" id="SSF51735">
    <property type="entry name" value="NAD(P)-binding Rossmann-fold domains"/>
    <property type="match status" value="1"/>
</dbReference>
<comment type="caution">
    <text evidence="7">The sequence shown here is derived from an EMBL/GenBank/DDBJ whole genome shotgun (WGS) entry which is preliminary data.</text>
</comment>
<keyword evidence="1" id="KW-0521">NADP</keyword>
<evidence type="ECO:0000313" key="8">
    <source>
        <dbReference type="Proteomes" id="UP000216020"/>
    </source>
</evidence>
<sequence>MQRQLLILIEIKQTYLSLLEEAGFQLHFAVTPAERAGVPAALAATVDAVLTNGSTGFDAHEMAAMPRLRIVCALGAGYEKIDLAVARARGIAVCNGRGANDASVADHALALLLAAARGIVHGDEVARQGNWGASARIERPTLHGKRLGILGLGTIGRQIVRRAAGGFDMEIGYHNRRPVADDAGDLAYFDSPAALASWADFLVVATPGGAATHHLVDAAVLAALGPRGFLVNIARGSVVDTQALISALHAGGIAGAALDVVEGEPDGMTPALFQAPNLTLTPHIAGRSPEAIAATVKLAAANLLACFEDRPLVTPVAG</sequence>